<dbReference type="InterPro" id="IPR004981">
    <property type="entry name" value="Trp_2_3_dOase"/>
</dbReference>
<feature type="binding site" evidence="7">
    <location>
        <position position="111"/>
    </location>
    <ligand>
        <name>substrate</name>
    </ligand>
</feature>
<dbReference type="PANTHER" id="PTHR10138">
    <property type="entry name" value="TRYPTOPHAN 2,3-DIOXYGENASE"/>
    <property type="match status" value="1"/>
</dbReference>
<dbReference type="EMBL" id="JAVRIC010000003">
    <property type="protein sequence ID" value="MDT0496453.1"/>
    <property type="molecule type" value="Genomic_DNA"/>
</dbReference>
<sequence>MTSDTIGPDRGAGAHTDFSQAMSYGDYLQLDTLLAAQKPLSDRHDELLFVIIHQATELWLKLALHELRAAREAIRTDKLEPAFKNLSRVSRIQAQMIQSWDVLSTMTPADYSSFREALGQSSGFQSAQYRELEFMLGNKLAQLIEPHRHRADLAARLDAELVAPSLYDEAIRLLVRRGFEIDGALLKRNLREPHRSDATVLAAWLAIYQDSKRYWDLYELAEKLVDLEDWFQQWRFRHMNTVRRIIGFKRGTGGTAGVGYLKSALDTVLFPELWEVRTQL</sequence>
<dbReference type="InterPro" id="IPR017485">
    <property type="entry name" value="Trp_2-3-dOase_bac"/>
</dbReference>
<comment type="caution">
    <text evidence="8">The sequence shown here is derived from an EMBL/GenBank/DDBJ whole genome shotgun (WGS) entry which is preliminary data.</text>
</comment>
<organism evidence="8 9">
    <name type="scientific">Banduia mediterranea</name>
    <dbReference type="NCBI Taxonomy" id="3075609"/>
    <lineage>
        <taxon>Bacteria</taxon>
        <taxon>Pseudomonadati</taxon>
        <taxon>Pseudomonadota</taxon>
        <taxon>Gammaproteobacteria</taxon>
        <taxon>Nevskiales</taxon>
        <taxon>Algiphilaceae</taxon>
        <taxon>Banduia</taxon>
    </lineage>
</organism>
<dbReference type="PANTHER" id="PTHR10138:SF0">
    <property type="entry name" value="TRYPTOPHAN 2,3-DIOXYGENASE"/>
    <property type="match status" value="1"/>
</dbReference>
<feature type="binding site" description="axial binding residue" evidence="7">
    <location>
        <position position="238"/>
    </location>
    <ligand>
        <name>heme</name>
        <dbReference type="ChEBI" id="CHEBI:30413"/>
    </ligand>
    <ligandPart>
        <name>Fe</name>
        <dbReference type="ChEBI" id="CHEBI:18248"/>
    </ligandPart>
</feature>
<evidence type="ECO:0000256" key="1">
    <source>
        <dbReference type="ARBA" id="ARBA00022617"/>
    </source>
</evidence>
<dbReference type="RefSeq" id="WP_311363843.1">
    <property type="nucleotide sequence ID" value="NZ_JAVRIC010000003.1"/>
</dbReference>
<dbReference type="InterPro" id="IPR037217">
    <property type="entry name" value="Trp/Indoleamine_2_3_dOase-like"/>
</dbReference>
<feature type="binding site" evidence="7">
    <location>
        <position position="252"/>
    </location>
    <ligand>
        <name>substrate</name>
    </ligand>
</feature>
<name>A0ABU2WG14_9GAMM</name>
<dbReference type="NCBIfam" id="TIGR03036">
    <property type="entry name" value="trp_2_3_diox"/>
    <property type="match status" value="1"/>
</dbReference>
<reference evidence="8 9" key="1">
    <citation type="submission" date="2023-09" db="EMBL/GenBank/DDBJ databases">
        <authorList>
            <person name="Rey-Velasco X."/>
        </authorList>
    </citation>
    <scope>NUCLEOTIDE SEQUENCE [LARGE SCALE GENOMIC DNA]</scope>
    <source>
        <strain evidence="8 9">W345</strain>
    </source>
</reference>
<protein>
    <recommendedName>
        <fullName evidence="7">Tryptophan 2,3-dioxygenase</fullName>
        <shortName evidence="7">TDO</shortName>
        <ecNumber evidence="7">1.13.11.11</ecNumber>
    </recommendedName>
    <alternativeName>
        <fullName evidence="7">Tryptamin 2,3-dioxygenase</fullName>
    </alternativeName>
    <alternativeName>
        <fullName evidence="7">Tryptophan oxygenase</fullName>
        <shortName evidence="7">TO</shortName>
        <shortName evidence="7">TRPO</shortName>
    </alternativeName>
    <alternativeName>
        <fullName evidence="7">Tryptophan pyrrolase</fullName>
    </alternativeName>
    <alternativeName>
        <fullName evidence="7">Tryptophanase</fullName>
    </alternativeName>
</protein>
<evidence type="ECO:0000313" key="8">
    <source>
        <dbReference type="EMBL" id="MDT0496453.1"/>
    </source>
</evidence>
<keyword evidence="9" id="KW-1185">Reference proteome</keyword>
<comment type="function">
    <text evidence="7">Heme-dependent dioxygenase that catalyzes the oxidative cleavage of the L-tryptophan (L-Trp) pyrrole ring and converts L-tryptophan to N-formyl-L-kynurenine. Catalyzes the oxidative cleavage of the indole moiety.</text>
</comment>
<dbReference type="EC" id="1.13.11.11" evidence="7"/>
<keyword evidence="5 7" id="KW-0408">Iron</keyword>
<proteinExistence type="inferred from homology"/>
<evidence type="ECO:0000313" key="9">
    <source>
        <dbReference type="Proteomes" id="UP001254608"/>
    </source>
</evidence>
<dbReference type="Pfam" id="PF03301">
    <property type="entry name" value="Trp_dioxygenase"/>
    <property type="match status" value="1"/>
</dbReference>
<evidence type="ECO:0000256" key="6">
    <source>
        <dbReference type="ARBA" id="ARBA00023079"/>
    </source>
</evidence>
<comment type="subunit">
    <text evidence="7">Homotetramer.</text>
</comment>
<dbReference type="SUPFAM" id="SSF140959">
    <property type="entry name" value="Indolic compounds 2,3-dioxygenase-like"/>
    <property type="match status" value="1"/>
</dbReference>
<comment type="cofactor">
    <cofactor evidence="7">
        <name>heme</name>
        <dbReference type="ChEBI" id="CHEBI:30413"/>
    </cofactor>
    <text evidence="7">Binds 1 heme group per subunit.</text>
</comment>
<evidence type="ECO:0000256" key="3">
    <source>
        <dbReference type="ARBA" id="ARBA00022964"/>
    </source>
</evidence>
<keyword evidence="4 7" id="KW-0560">Oxidoreductase</keyword>
<keyword evidence="3 7" id="KW-0223">Dioxygenase</keyword>
<keyword evidence="6 7" id="KW-0823">Tryptophan catabolism</keyword>
<evidence type="ECO:0000256" key="7">
    <source>
        <dbReference type="HAMAP-Rule" id="MF_01972"/>
    </source>
</evidence>
<evidence type="ECO:0000256" key="5">
    <source>
        <dbReference type="ARBA" id="ARBA00023004"/>
    </source>
</evidence>
<evidence type="ECO:0000256" key="4">
    <source>
        <dbReference type="ARBA" id="ARBA00023002"/>
    </source>
</evidence>
<comment type="similarity">
    <text evidence="7">Belongs to the tryptophan 2,3-dioxygenase family.</text>
</comment>
<comment type="pathway">
    <text evidence="7">Amino-acid degradation; L-tryptophan degradation via kynurenine pathway; L-kynurenine from L-tryptophan: step 1/2.</text>
</comment>
<gene>
    <name evidence="7 8" type="primary">kynA</name>
    <name evidence="8" type="ORF">RM530_03615</name>
</gene>
<dbReference type="HAMAP" id="MF_01972">
    <property type="entry name" value="T23O"/>
    <property type="match status" value="1"/>
</dbReference>
<comment type="catalytic activity">
    <reaction evidence="7">
        <text>L-tryptophan + O2 = N-formyl-L-kynurenine</text>
        <dbReference type="Rhea" id="RHEA:24536"/>
        <dbReference type="ChEBI" id="CHEBI:15379"/>
        <dbReference type="ChEBI" id="CHEBI:57912"/>
        <dbReference type="ChEBI" id="CHEBI:58629"/>
        <dbReference type="EC" id="1.13.11.11"/>
    </reaction>
</comment>
<dbReference type="Proteomes" id="UP001254608">
    <property type="component" value="Unassembled WGS sequence"/>
</dbReference>
<dbReference type="Gene3D" id="1.20.58.480">
    <property type="match status" value="1"/>
</dbReference>
<evidence type="ECO:0000256" key="2">
    <source>
        <dbReference type="ARBA" id="ARBA00022723"/>
    </source>
</evidence>
<feature type="binding site" evidence="7">
    <location>
        <begin position="49"/>
        <end position="53"/>
    </location>
    <ligand>
        <name>substrate</name>
    </ligand>
</feature>
<accession>A0ABU2WG14</accession>
<keyword evidence="1 7" id="KW-0349">Heme</keyword>
<keyword evidence="2 7" id="KW-0479">Metal-binding</keyword>
<dbReference type="GO" id="GO:0004833">
    <property type="term" value="F:L-tryptophan 2,3-dioxygenase activity"/>
    <property type="evidence" value="ECO:0007669"/>
    <property type="project" value="UniProtKB-EC"/>
</dbReference>
<feature type="binding site" evidence="7">
    <location>
        <position position="115"/>
    </location>
    <ligand>
        <name>substrate</name>
    </ligand>
</feature>